<feature type="transmembrane region" description="Helical" evidence="1">
    <location>
        <begin position="206"/>
        <end position="227"/>
    </location>
</feature>
<sequence>MTRAAAVIGSVGVLVAAWLLLVSMNGALDDERAFRAAVGCASGSGEADRRDGDCLWTVAARIERTEEETGRKTSSYWLYVTEADGTSSRTRITGSAQEHPVARAQARVEVTYWRGQIRYVDFDSGRRYTTADPRGDYKLFCAWGLAVGFHGLLYLWLWYWNARLSAGPPRTAGWQAGVPVAGGFCLTAVGAFAPWPTDSPAAAFRLVGVCALVVVAACSVAALVLWWRRRGDDTVAVTPVVPAAEQVFPGRILGEIPYASGTSRKGYLVAGPARLAATPDRTGAADRRQVPPTLTPIRVRPPYWTDPARTGNALRSLVLECEDDGVRVLIVTRGKHMPWVLGALQPAPCANSSGRRNTDVP</sequence>
<gene>
    <name evidence="2" type="ORF">GCM10010094_86480</name>
</gene>
<dbReference type="EMBL" id="BMPQ01000044">
    <property type="protein sequence ID" value="GGL12206.1"/>
    <property type="molecule type" value="Genomic_DNA"/>
</dbReference>
<evidence type="ECO:0000313" key="2">
    <source>
        <dbReference type="EMBL" id="GGL12206.1"/>
    </source>
</evidence>
<accession>A0A917VT73</accession>
<feature type="transmembrane region" description="Helical" evidence="1">
    <location>
        <begin position="137"/>
        <end position="160"/>
    </location>
</feature>
<feature type="transmembrane region" description="Helical" evidence="1">
    <location>
        <begin position="6"/>
        <end position="28"/>
    </location>
</feature>
<comment type="caution">
    <text evidence="2">The sequence shown here is derived from an EMBL/GenBank/DDBJ whole genome shotgun (WGS) entry which is preliminary data.</text>
</comment>
<evidence type="ECO:0000313" key="3">
    <source>
        <dbReference type="Proteomes" id="UP000637788"/>
    </source>
</evidence>
<reference evidence="2" key="2">
    <citation type="submission" date="2020-09" db="EMBL/GenBank/DDBJ databases">
        <authorList>
            <person name="Sun Q."/>
            <person name="Ohkuma M."/>
        </authorList>
    </citation>
    <scope>NUCLEOTIDE SEQUENCE</scope>
    <source>
        <strain evidence="2">JCM 3035</strain>
    </source>
</reference>
<evidence type="ECO:0008006" key="4">
    <source>
        <dbReference type="Google" id="ProtNLM"/>
    </source>
</evidence>
<organism evidence="2 3">
    <name type="scientific">Streptomyces flaveus</name>
    <dbReference type="NCBI Taxonomy" id="66370"/>
    <lineage>
        <taxon>Bacteria</taxon>
        <taxon>Bacillati</taxon>
        <taxon>Actinomycetota</taxon>
        <taxon>Actinomycetes</taxon>
        <taxon>Kitasatosporales</taxon>
        <taxon>Streptomycetaceae</taxon>
        <taxon>Streptomyces</taxon>
        <taxon>Streptomyces aurantiacus group</taxon>
    </lineage>
</organism>
<feature type="transmembrane region" description="Helical" evidence="1">
    <location>
        <begin position="172"/>
        <end position="194"/>
    </location>
</feature>
<protein>
    <recommendedName>
        <fullName evidence="4">DUF3592 domain-containing protein</fullName>
    </recommendedName>
</protein>
<dbReference type="Proteomes" id="UP000637788">
    <property type="component" value="Unassembled WGS sequence"/>
</dbReference>
<dbReference type="AlphaFoldDB" id="A0A917VT73"/>
<proteinExistence type="predicted"/>
<evidence type="ECO:0000256" key="1">
    <source>
        <dbReference type="SAM" id="Phobius"/>
    </source>
</evidence>
<keyword evidence="3" id="KW-1185">Reference proteome</keyword>
<keyword evidence="1" id="KW-1133">Transmembrane helix</keyword>
<keyword evidence="1" id="KW-0812">Transmembrane</keyword>
<dbReference type="RefSeq" id="WP_189327199.1">
    <property type="nucleotide sequence ID" value="NZ_BMPQ01000044.1"/>
</dbReference>
<name>A0A917VT73_9ACTN</name>
<keyword evidence="1" id="KW-0472">Membrane</keyword>
<reference evidence="2" key="1">
    <citation type="journal article" date="2014" name="Int. J. Syst. Evol. Microbiol.">
        <title>Complete genome sequence of Corynebacterium casei LMG S-19264T (=DSM 44701T), isolated from a smear-ripened cheese.</title>
        <authorList>
            <consortium name="US DOE Joint Genome Institute (JGI-PGF)"/>
            <person name="Walter F."/>
            <person name="Albersmeier A."/>
            <person name="Kalinowski J."/>
            <person name="Ruckert C."/>
        </authorList>
    </citation>
    <scope>NUCLEOTIDE SEQUENCE</scope>
    <source>
        <strain evidence="2">JCM 3035</strain>
    </source>
</reference>